<evidence type="ECO:0000256" key="3">
    <source>
        <dbReference type="ARBA" id="ARBA00023163"/>
    </source>
</evidence>
<dbReference type="Pfam" id="PF00356">
    <property type="entry name" value="LacI"/>
    <property type="match status" value="1"/>
</dbReference>
<dbReference type="InterPro" id="IPR010982">
    <property type="entry name" value="Lambda_DNA-bd_dom_sf"/>
</dbReference>
<gene>
    <name evidence="5" type="ORF">GRI99_04775</name>
</gene>
<dbReference type="PROSITE" id="PS50932">
    <property type="entry name" value="HTH_LACI_2"/>
    <property type="match status" value="1"/>
</dbReference>
<dbReference type="CDD" id="cd01545">
    <property type="entry name" value="PBP1_SalR"/>
    <property type="match status" value="1"/>
</dbReference>
<dbReference type="GO" id="GO:0000976">
    <property type="term" value="F:transcription cis-regulatory region binding"/>
    <property type="evidence" value="ECO:0007669"/>
    <property type="project" value="TreeGrafter"/>
</dbReference>
<dbReference type="GO" id="GO:0003700">
    <property type="term" value="F:DNA-binding transcription factor activity"/>
    <property type="evidence" value="ECO:0007669"/>
    <property type="project" value="TreeGrafter"/>
</dbReference>
<dbReference type="SUPFAM" id="SSF53822">
    <property type="entry name" value="Periplasmic binding protein-like I"/>
    <property type="match status" value="1"/>
</dbReference>
<evidence type="ECO:0000259" key="4">
    <source>
        <dbReference type="PROSITE" id="PS50932"/>
    </source>
</evidence>
<dbReference type="RefSeq" id="WP_160770915.1">
    <property type="nucleotide sequence ID" value="NZ_WTYV01000002.1"/>
</dbReference>
<sequence>MARRRQSVTIKHVAADSGVSLQTVSRVINNEPNVRPEMKRRVQASIDKLGYVPSIAAQRMSGSKSYLILALNDRARTIEAWTAREGSDWVDQMLMGGMLKCAEYGYRLIFELIDTRDDTIERELNAAIAALQPDGVILTPPHSDNPMITGLLEREGIPFARIGSRNTAGGISLTMGDTRMAALATRHLIGKGHKRIGFIAGPREYAVSDRRKAGWLATMEEAGLATDLCERGDFTYPSGEAAARRLLAQPDRPTAIIASNDQMALATNAVAREMGLGVPDDLSLISFDNSPVVRFVQPSLTAVDQPVAETVSQAVELLIKANRGEDLPDMPVVVEGRLIERDSVAAPASAPADG</sequence>
<reference evidence="5 6" key="1">
    <citation type="submission" date="2019-12" db="EMBL/GenBank/DDBJ databases">
        <title>Genomic-based taxomic classification of the family Erythrobacteraceae.</title>
        <authorList>
            <person name="Xu L."/>
        </authorList>
    </citation>
    <scope>NUCLEOTIDE SEQUENCE [LARGE SCALE GENOMIC DNA]</scope>
    <source>
        <strain evidence="5 6">M0322</strain>
    </source>
</reference>
<dbReference type="AlphaFoldDB" id="A0A844YV96"/>
<dbReference type="PANTHER" id="PTHR30146:SF153">
    <property type="entry name" value="LACTOSE OPERON REPRESSOR"/>
    <property type="match status" value="1"/>
</dbReference>
<keyword evidence="3" id="KW-0804">Transcription</keyword>
<dbReference type="OrthoDB" id="7939625at2"/>
<name>A0A844YV96_9SPHN</name>
<dbReference type="Pfam" id="PF13377">
    <property type="entry name" value="Peripla_BP_3"/>
    <property type="match status" value="1"/>
</dbReference>
<accession>A0A844YV96</accession>
<organism evidence="5 6">
    <name type="scientific">Alteraurantiacibacter buctensis</name>
    <dbReference type="NCBI Taxonomy" id="1503981"/>
    <lineage>
        <taxon>Bacteria</taxon>
        <taxon>Pseudomonadati</taxon>
        <taxon>Pseudomonadota</taxon>
        <taxon>Alphaproteobacteria</taxon>
        <taxon>Sphingomonadales</taxon>
        <taxon>Erythrobacteraceae</taxon>
        <taxon>Alteraurantiacibacter</taxon>
    </lineage>
</organism>
<keyword evidence="1" id="KW-0805">Transcription regulation</keyword>
<dbReference type="Proteomes" id="UP000466966">
    <property type="component" value="Unassembled WGS sequence"/>
</dbReference>
<proteinExistence type="predicted"/>
<dbReference type="SMART" id="SM00354">
    <property type="entry name" value="HTH_LACI"/>
    <property type="match status" value="1"/>
</dbReference>
<keyword evidence="2 5" id="KW-0238">DNA-binding</keyword>
<feature type="domain" description="HTH lacI-type" evidence="4">
    <location>
        <begin position="8"/>
        <end position="62"/>
    </location>
</feature>
<dbReference type="InterPro" id="IPR028082">
    <property type="entry name" value="Peripla_BP_I"/>
</dbReference>
<dbReference type="Gene3D" id="1.10.260.40">
    <property type="entry name" value="lambda repressor-like DNA-binding domains"/>
    <property type="match status" value="1"/>
</dbReference>
<dbReference type="InterPro" id="IPR046335">
    <property type="entry name" value="LacI/GalR-like_sensor"/>
</dbReference>
<dbReference type="EMBL" id="WTYV01000002">
    <property type="protein sequence ID" value="MXO70950.1"/>
    <property type="molecule type" value="Genomic_DNA"/>
</dbReference>
<dbReference type="PANTHER" id="PTHR30146">
    <property type="entry name" value="LACI-RELATED TRANSCRIPTIONAL REPRESSOR"/>
    <property type="match status" value="1"/>
</dbReference>
<dbReference type="SUPFAM" id="SSF47413">
    <property type="entry name" value="lambda repressor-like DNA-binding domains"/>
    <property type="match status" value="1"/>
</dbReference>
<protein>
    <submittedName>
        <fullName evidence="5">LacI family DNA-binding transcriptional regulator</fullName>
    </submittedName>
</protein>
<keyword evidence="6" id="KW-1185">Reference proteome</keyword>
<dbReference type="InterPro" id="IPR000843">
    <property type="entry name" value="HTH_LacI"/>
</dbReference>
<evidence type="ECO:0000256" key="2">
    <source>
        <dbReference type="ARBA" id="ARBA00023125"/>
    </source>
</evidence>
<dbReference type="CDD" id="cd01392">
    <property type="entry name" value="HTH_LacI"/>
    <property type="match status" value="1"/>
</dbReference>
<evidence type="ECO:0000313" key="6">
    <source>
        <dbReference type="Proteomes" id="UP000466966"/>
    </source>
</evidence>
<evidence type="ECO:0000313" key="5">
    <source>
        <dbReference type="EMBL" id="MXO70950.1"/>
    </source>
</evidence>
<dbReference type="Gene3D" id="3.40.50.2300">
    <property type="match status" value="2"/>
</dbReference>
<evidence type="ECO:0000256" key="1">
    <source>
        <dbReference type="ARBA" id="ARBA00023015"/>
    </source>
</evidence>
<comment type="caution">
    <text evidence="5">The sequence shown here is derived from an EMBL/GenBank/DDBJ whole genome shotgun (WGS) entry which is preliminary data.</text>
</comment>